<dbReference type="SUPFAM" id="SSF50978">
    <property type="entry name" value="WD40 repeat-like"/>
    <property type="match status" value="1"/>
</dbReference>
<evidence type="ECO:0000313" key="5">
    <source>
        <dbReference type="Proteomes" id="UP001604277"/>
    </source>
</evidence>
<dbReference type="InterPro" id="IPR040324">
    <property type="entry name" value="WDR44/Dgr2"/>
</dbReference>
<feature type="repeat" description="WD" evidence="3">
    <location>
        <begin position="290"/>
        <end position="331"/>
    </location>
</feature>
<dbReference type="AlphaFoldDB" id="A0ABD1WD47"/>
<feature type="repeat" description="WD" evidence="3">
    <location>
        <begin position="394"/>
        <end position="426"/>
    </location>
</feature>
<dbReference type="PANTHER" id="PTHR14221:SF0">
    <property type="entry name" value="WD REPEAT-CONTAINING PROTEIN 44"/>
    <property type="match status" value="1"/>
</dbReference>
<evidence type="ECO:0000256" key="1">
    <source>
        <dbReference type="ARBA" id="ARBA00022574"/>
    </source>
</evidence>
<feature type="repeat" description="WD" evidence="3">
    <location>
        <begin position="434"/>
        <end position="469"/>
    </location>
</feature>
<evidence type="ECO:0000256" key="2">
    <source>
        <dbReference type="ARBA" id="ARBA00022737"/>
    </source>
</evidence>
<dbReference type="PANTHER" id="PTHR14221">
    <property type="entry name" value="WD REPEAT DOMAIN 44"/>
    <property type="match status" value="1"/>
</dbReference>
<accession>A0ABD1WD47</accession>
<dbReference type="InterPro" id="IPR001680">
    <property type="entry name" value="WD40_rpt"/>
</dbReference>
<dbReference type="SMART" id="SM00320">
    <property type="entry name" value="WD40"/>
    <property type="match status" value="6"/>
</dbReference>
<dbReference type="Gene3D" id="2.130.10.10">
    <property type="entry name" value="YVTN repeat-like/Quinoprotein amine dehydrogenase"/>
    <property type="match status" value="2"/>
</dbReference>
<name>A0ABD1WD47_9LAMI</name>
<dbReference type="InterPro" id="IPR036322">
    <property type="entry name" value="WD40_repeat_dom_sf"/>
</dbReference>
<dbReference type="InterPro" id="IPR020472">
    <property type="entry name" value="WD40_PAC1"/>
</dbReference>
<evidence type="ECO:0000313" key="4">
    <source>
        <dbReference type="EMBL" id="KAL2547594.1"/>
    </source>
</evidence>
<feature type="repeat" description="WD" evidence="3">
    <location>
        <begin position="580"/>
        <end position="610"/>
    </location>
</feature>
<gene>
    <name evidence="4" type="ORF">Fot_09124</name>
</gene>
<evidence type="ECO:0000256" key="3">
    <source>
        <dbReference type="PROSITE-ProRule" id="PRU00221"/>
    </source>
</evidence>
<dbReference type="PROSITE" id="PS50082">
    <property type="entry name" value="WD_REPEATS_2"/>
    <property type="match status" value="4"/>
</dbReference>
<organism evidence="4 5">
    <name type="scientific">Forsythia ovata</name>
    <dbReference type="NCBI Taxonomy" id="205694"/>
    <lineage>
        <taxon>Eukaryota</taxon>
        <taxon>Viridiplantae</taxon>
        <taxon>Streptophyta</taxon>
        <taxon>Embryophyta</taxon>
        <taxon>Tracheophyta</taxon>
        <taxon>Spermatophyta</taxon>
        <taxon>Magnoliopsida</taxon>
        <taxon>eudicotyledons</taxon>
        <taxon>Gunneridae</taxon>
        <taxon>Pentapetalae</taxon>
        <taxon>asterids</taxon>
        <taxon>lamiids</taxon>
        <taxon>Lamiales</taxon>
        <taxon>Oleaceae</taxon>
        <taxon>Forsythieae</taxon>
        <taxon>Forsythia</taxon>
    </lineage>
</organism>
<dbReference type="Proteomes" id="UP001604277">
    <property type="component" value="Unassembled WGS sequence"/>
</dbReference>
<keyword evidence="2" id="KW-0677">Repeat</keyword>
<dbReference type="Pfam" id="PF00400">
    <property type="entry name" value="WD40"/>
    <property type="match status" value="5"/>
</dbReference>
<dbReference type="InterPro" id="IPR015943">
    <property type="entry name" value="WD40/YVTN_repeat-like_dom_sf"/>
</dbReference>
<keyword evidence="1 3" id="KW-0853">WD repeat</keyword>
<keyword evidence="5" id="KW-1185">Reference proteome</keyword>
<proteinExistence type="predicted"/>
<dbReference type="EMBL" id="JBFOLJ010000003">
    <property type="protein sequence ID" value="KAL2547594.1"/>
    <property type="molecule type" value="Genomic_DNA"/>
</dbReference>
<dbReference type="PRINTS" id="PR00320">
    <property type="entry name" value="GPROTEINBRPT"/>
</dbReference>
<sequence>MHCVIGSVNVFMCVEYLNSTRMSVYDETEEDQYFDSRDEITSVSDLGSECSELCSSSGLANCALGYEVWTEKLESVDERRNKFLRWTGLSLDWHTTEKDEEEGLCSDEVNSGFERLTDNGETVLANLESEQQLSSSCSSHSFQSNEAIEFIEGGAMENFMWKIRNLDDGTEFVMDGMDRDGILTRLRKVGSDKMVSLEEFLRTLGSSSLVQRLLRKESKRINMVDTKKKVNSGWLGKLSGLTRNADWTKGVHFRPNEISSKTGARTRRVQVHVCKKRSKELSSLCTGQEFSAHEGSILTMKFSPDGQYLASAGEDGVVRVWKVLEDESPSKFDLQDKDPSCLYFSLNHFSELAPVDVDKEKTTPMKTTRKSSDSACVILPPKVFQLLEKPLHEFHGHSGAVLALTWSKNGHLLSSSVDKTARLWKLGHDQCQGVYSHNNYVTCIEFNPVDDNYFISGSIDGKIRIWEVQGCRVSDWTDIREIVTAVCYSPDGKRGAVGTMDGNCRFYDIVDNCLQLDAQICLNGKKKLTGKRITGLQFCLNDVNKVMVTSADSQVQILRGTDIVCKFKGNRSSGSQATASFMPDGEHIVSATEDSNVCVWNYTTEDQKSSRPKNVRSRESFFSRNASIAIPWGGLKTKLGALPGSILGSVNFDEKVLQKLPASFPDFFTMSRGFFLDSSYKGSATWPEEKLPDSSQVPVSPSVCKSEFKFLKSAWQNALHSPHLWGLVIVTAGWDGCIRTFLNYGEILDFISLVSYMLPPRPNTLHPYIDVILVAYKATPPHIRACGV</sequence>
<protein>
    <submittedName>
        <fullName evidence="4">Transducin/WD40 repeat-like superfamily protein</fullName>
    </submittedName>
</protein>
<dbReference type="PROSITE" id="PS50294">
    <property type="entry name" value="WD_REPEATS_REGION"/>
    <property type="match status" value="3"/>
</dbReference>
<comment type="caution">
    <text evidence="4">The sequence shown here is derived from an EMBL/GenBank/DDBJ whole genome shotgun (WGS) entry which is preliminary data.</text>
</comment>
<reference evidence="5" key="1">
    <citation type="submission" date="2024-07" db="EMBL/GenBank/DDBJ databases">
        <title>Two chromosome-level genome assemblies of Korean endemic species Abeliophyllum distichum and Forsythia ovata (Oleaceae).</title>
        <authorList>
            <person name="Jang H."/>
        </authorList>
    </citation>
    <scope>NUCLEOTIDE SEQUENCE [LARGE SCALE GENOMIC DNA]</scope>
</reference>